<dbReference type="InterPro" id="IPR022646">
    <property type="entry name" value="SecD/SecF_CS"/>
</dbReference>
<keyword evidence="8 9" id="KW-0472">Membrane</keyword>
<evidence type="ECO:0000313" key="12">
    <source>
        <dbReference type="Proteomes" id="UP001597391"/>
    </source>
</evidence>
<evidence type="ECO:0000256" key="6">
    <source>
        <dbReference type="ARBA" id="ARBA00022989"/>
    </source>
</evidence>
<comment type="subcellular location">
    <subcellularLocation>
        <location evidence="1 9">Cell membrane</location>
        <topology evidence="1 9">Multi-pass membrane protein</topology>
    </subcellularLocation>
</comment>
<dbReference type="PANTHER" id="PTHR30081:SF8">
    <property type="entry name" value="PROTEIN TRANSLOCASE SUBUNIT SECF"/>
    <property type="match status" value="1"/>
</dbReference>
<dbReference type="Pfam" id="PF02355">
    <property type="entry name" value="SecD_SecF_C"/>
    <property type="match status" value="1"/>
</dbReference>
<feature type="transmembrane region" description="Helical" evidence="9">
    <location>
        <begin position="254"/>
        <end position="273"/>
    </location>
</feature>
<dbReference type="InterPro" id="IPR048634">
    <property type="entry name" value="SecD_SecF_C"/>
</dbReference>
<protein>
    <recommendedName>
        <fullName evidence="9">Protein-export membrane protein SecF</fullName>
    </recommendedName>
</protein>
<dbReference type="InterPro" id="IPR005665">
    <property type="entry name" value="SecF_bac"/>
</dbReference>
<dbReference type="InterPro" id="IPR022813">
    <property type="entry name" value="SecD/SecF_arch_bac"/>
</dbReference>
<keyword evidence="12" id="KW-1185">Reference proteome</keyword>
<evidence type="ECO:0000313" key="11">
    <source>
        <dbReference type="EMBL" id="MFD2839422.1"/>
    </source>
</evidence>
<reference evidence="12" key="1">
    <citation type="journal article" date="2019" name="Int. J. Syst. Evol. Microbiol.">
        <title>The Global Catalogue of Microorganisms (GCM) 10K type strain sequencing project: providing services to taxonomists for standard genome sequencing and annotation.</title>
        <authorList>
            <consortium name="The Broad Institute Genomics Platform"/>
            <consortium name="The Broad Institute Genome Sequencing Center for Infectious Disease"/>
            <person name="Wu L."/>
            <person name="Ma J."/>
        </authorList>
    </citation>
    <scope>NUCLEOTIDE SEQUENCE [LARGE SCALE GENOMIC DNA]</scope>
    <source>
        <strain evidence="12">KCTC 33576</strain>
    </source>
</reference>
<feature type="transmembrane region" description="Helical" evidence="9">
    <location>
        <begin position="169"/>
        <end position="189"/>
    </location>
</feature>
<evidence type="ECO:0000256" key="7">
    <source>
        <dbReference type="ARBA" id="ARBA00023010"/>
    </source>
</evidence>
<comment type="function">
    <text evidence="9">Part of the Sec protein translocase complex. Interacts with the SecYEG preprotein conducting channel. SecDF uses the proton motive force (PMF) to complete protein translocation after the ATP-dependent function of SecA.</text>
</comment>
<feature type="transmembrane region" description="Helical" evidence="9">
    <location>
        <begin position="28"/>
        <end position="48"/>
    </location>
</feature>
<feature type="transmembrane region" description="Helical" evidence="9">
    <location>
        <begin position="279"/>
        <end position="301"/>
    </location>
</feature>
<sequence>MARNWAKWGHDLYTGDKSYNIVGGRRRYYIIALVAVVLSIAVIGVRGINLGIEFRGGSQFTVTNASTTDQHPAIDAIQSVKADEVPRVSALGSSSIRVQTAQLNDEEVTAARAALADAYDVSDDDVASSFVGPTWGQDVSKKAATGLVVFLLIVMVVMSLYFRAWRMAAAAIIALFHDLIVTVGLYALVGWEVSPATVIGLLTILGYSIYDTVVVFDKVRENTENITEQHLHTYGEQANLAVNQTLVRSITTSLTSLLPVGGILFIGAFLLGAGTLRDIALSLFIGMAVGALSSIFLATPLEVSLRMRDPKIAQHTEEVLAIRASGHTTPVGSDPQTPAQVAVATGKVTAGQHLGNRAQPKRKRK</sequence>
<dbReference type="NCBIfam" id="TIGR00966">
    <property type="entry name" value="transloc_SecF"/>
    <property type="match status" value="1"/>
</dbReference>
<evidence type="ECO:0000256" key="1">
    <source>
        <dbReference type="ARBA" id="ARBA00004651"/>
    </source>
</evidence>
<accession>A0ABW5XBG7</accession>
<evidence type="ECO:0000256" key="2">
    <source>
        <dbReference type="ARBA" id="ARBA00022448"/>
    </source>
</evidence>
<gene>
    <name evidence="9 11" type="primary">secF</name>
    <name evidence="11" type="ORF">ACFSYH_02430</name>
</gene>
<keyword evidence="6 9" id="KW-1133">Transmembrane helix</keyword>
<comment type="subunit">
    <text evidence="9">Forms a complex with SecD. Part of the essential Sec protein translocation apparatus which comprises SecA, SecYEG and auxiliary proteins SecDF. Other proteins may also be involved.</text>
</comment>
<dbReference type="NCBIfam" id="TIGR00916">
    <property type="entry name" value="2A0604s01"/>
    <property type="match status" value="1"/>
</dbReference>
<dbReference type="RefSeq" id="WP_377464895.1">
    <property type="nucleotide sequence ID" value="NZ_JBHUOP010000001.1"/>
</dbReference>
<dbReference type="EMBL" id="JBHUOP010000001">
    <property type="protein sequence ID" value="MFD2839422.1"/>
    <property type="molecule type" value="Genomic_DNA"/>
</dbReference>
<comment type="caution">
    <text evidence="11">The sequence shown here is derived from an EMBL/GenBank/DDBJ whole genome shotgun (WGS) entry which is preliminary data.</text>
</comment>
<evidence type="ECO:0000256" key="5">
    <source>
        <dbReference type="ARBA" id="ARBA00022927"/>
    </source>
</evidence>
<evidence type="ECO:0000259" key="10">
    <source>
        <dbReference type="Pfam" id="PF02355"/>
    </source>
</evidence>
<dbReference type="PRINTS" id="PR01755">
    <property type="entry name" value="SECFTRNLCASE"/>
</dbReference>
<organism evidence="11 12">
    <name type="scientific">Populibacterium corticicola</name>
    <dbReference type="NCBI Taxonomy" id="1812826"/>
    <lineage>
        <taxon>Bacteria</taxon>
        <taxon>Bacillati</taxon>
        <taxon>Actinomycetota</taxon>
        <taxon>Actinomycetes</taxon>
        <taxon>Micrococcales</taxon>
        <taxon>Jonesiaceae</taxon>
        <taxon>Populibacterium</taxon>
    </lineage>
</organism>
<evidence type="ECO:0000256" key="8">
    <source>
        <dbReference type="ARBA" id="ARBA00023136"/>
    </source>
</evidence>
<dbReference type="HAMAP" id="MF_01464_B">
    <property type="entry name" value="SecF_B"/>
    <property type="match status" value="1"/>
</dbReference>
<keyword evidence="7 9" id="KW-0811">Translocation</keyword>
<dbReference type="SUPFAM" id="SSF82866">
    <property type="entry name" value="Multidrug efflux transporter AcrB transmembrane domain"/>
    <property type="match status" value="1"/>
</dbReference>
<keyword evidence="5 9" id="KW-0653">Protein transport</keyword>
<feature type="domain" description="Protein export membrane protein SecD/SecF C-terminal" evidence="10">
    <location>
        <begin position="122"/>
        <end position="306"/>
    </location>
</feature>
<feature type="transmembrane region" description="Helical" evidence="9">
    <location>
        <begin position="143"/>
        <end position="162"/>
    </location>
</feature>
<dbReference type="InterPro" id="IPR022645">
    <property type="entry name" value="SecD/SecF_bac"/>
</dbReference>
<dbReference type="Pfam" id="PF07549">
    <property type="entry name" value="Sec_GG"/>
    <property type="match status" value="1"/>
</dbReference>
<feature type="transmembrane region" description="Helical" evidence="9">
    <location>
        <begin position="195"/>
        <end position="216"/>
    </location>
</feature>
<dbReference type="PANTHER" id="PTHR30081">
    <property type="entry name" value="PROTEIN-EXPORT MEMBRANE PROTEIN SEC"/>
    <property type="match status" value="1"/>
</dbReference>
<keyword evidence="3 9" id="KW-1003">Cell membrane</keyword>
<evidence type="ECO:0000256" key="3">
    <source>
        <dbReference type="ARBA" id="ARBA00022475"/>
    </source>
</evidence>
<comment type="similarity">
    <text evidence="9">Belongs to the SecD/SecF family. SecF subfamily.</text>
</comment>
<evidence type="ECO:0000256" key="9">
    <source>
        <dbReference type="HAMAP-Rule" id="MF_01464"/>
    </source>
</evidence>
<evidence type="ECO:0000256" key="4">
    <source>
        <dbReference type="ARBA" id="ARBA00022692"/>
    </source>
</evidence>
<dbReference type="InterPro" id="IPR055344">
    <property type="entry name" value="SecD_SecF_C_bact"/>
</dbReference>
<keyword evidence="4 9" id="KW-0812">Transmembrane</keyword>
<dbReference type="Proteomes" id="UP001597391">
    <property type="component" value="Unassembled WGS sequence"/>
</dbReference>
<name>A0ABW5XBG7_9MICO</name>
<proteinExistence type="inferred from homology"/>
<keyword evidence="2 9" id="KW-0813">Transport</keyword>
<dbReference type="Gene3D" id="1.20.1640.10">
    <property type="entry name" value="Multidrug efflux transporter AcrB transmembrane domain"/>
    <property type="match status" value="1"/>
</dbReference>